<evidence type="ECO:0000313" key="13">
    <source>
        <dbReference type="EMBL" id="QOK23091.1"/>
    </source>
</evidence>
<keyword evidence="4 10" id="KW-1003">Cell membrane</keyword>
<evidence type="ECO:0000313" key="16">
    <source>
        <dbReference type="Proteomes" id="UP000192634"/>
    </source>
</evidence>
<evidence type="ECO:0000256" key="2">
    <source>
        <dbReference type="ARBA" id="ARBA00007783"/>
    </source>
</evidence>
<dbReference type="GO" id="GO:0046677">
    <property type="term" value="P:response to antibiotic"/>
    <property type="evidence" value="ECO:0007669"/>
    <property type="project" value="UniProtKB-KW"/>
</dbReference>
<keyword evidence="7 10" id="KW-1133">Transmembrane helix</keyword>
<gene>
    <name evidence="12" type="ORF">ASJ30_01170</name>
    <name evidence="13" type="ORF">IGS73_01180</name>
    <name evidence="14" type="ORF">SAMN06296429_11473</name>
</gene>
<dbReference type="PROSITE" id="PS51012">
    <property type="entry name" value="ABC_TM2"/>
    <property type="match status" value="1"/>
</dbReference>
<dbReference type="OrthoDB" id="4186295at2"/>
<feature type="domain" description="ABC transmembrane type-2" evidence="11">
    <location>
        <begin position="68"/>
        <end position="294"/>
    </location>
</feature>
<keyword evidence="8 10" id="KW-0472">Membrane</keyword>
<dbReference type="PANTHER" id="PTHR30413:SF8">
    <property type="entry name" value="TRANSPORT PERMEASE PROTEIN"/>
    <property type="match status" value="1"/>
</dbReference>
<dbReference type="Proteomes" id="UP000182938">
    <property type="component" value="Chromosome"/>
</dbReference>
<evidence type="ECO:0000256" key="3">
    <source>
        <dbReference type="ARBA" id="ARBA00022448"/>
    </source>
</evidence>
<keyword evidence="9" id="KW-0046">Antibiotic resistance</keyword>
<evidence type="ECO:0000256" key="9">
    <source>
        <dbReference type="ARBA" id="ARBA00023251"/>
    </source>
</evidence>
<dbReference type="PRINTS" id="PR00164">
    <property type="entry name" value="ABC2TRNSPORT"/>
</dbReference>
<comment type="caution">
    <text evidence="10">Lacks conserved residue(s) required for the propagation of feature annotation.</text>
</comment>
<comment type="subcellular location">
    <subcellularLocation>
        <location evidence="1">Cell inner membrane</location>
        <topology evidence="1">Multi-pass membrane protein</topology>
    </subcellularLocation>
    <subcellularLocation>
        <location evidence="10">Cell membrane</location>
        <topology evidence="10">Multi-pass membrane protein</topology>
    </subcellularLocation>
</comment>
<dbReference type="GO" id="GO:0140359">
    <property type="term" value="F:ABC-type transporter activity"/>
    <property type="evidence" value="ECO:0007669"/>
    <property type="project" value="InterPro"/>
</dbReference>
<feature type="transmembrane region" description="Helical" evidence="10">
    <location>
        <begin position="71"/>
        <end position="92"/>
    </location>
</feature>
<evidence type="ECO:0000313" key="14">
    <source>
        <dbReference type="EMBL" id="SMC92753.1"/>
    </source>
</evidence>
<dbReference type="EMBL" id="CP062789">
    <property type="protein sequence ID" value="QOK23091.1"/>
    <property type="molecule type" value="Genomic_DNA"/>
</dbReference>
<feature type="transmembrane region" description="Helical" evidence="10">
    <location>
        <begin position="98"/>
        <end position="120"/>
    </location>
</feature>
<evidence type="ECO:0000256" key="6">
    <source>
        <dbReference type="ARBA" id="ARBA00022692"/>
    </source>
</evidence>
<reference evidence="12 15" key="1">
    <citation type="submission" date="2015-11" db="EMBL/GenBank/DDBJ databases">
        <authorList>
            <person name="Zhang Y."/>
            <person name="Guo Z."/>
        </authorList>
    </citation>
    <scope>NUCLEOTIDE SEQUENCE [LARGE SCALE GENOMIC DNA]</scope>
    <source>
        <strain evidence="12 15">YFY001</strain>
    </source>
</reference>
<evidence type="ECO:0000256" key="5">
    <source>
        <dbReference type="ARBA" id="ARBA00022519"/>
    </source>
</evidence>
<evidence type="ECO:0000259" key="11">
    <source>
        <dbReference type="PROSITE" id="PS51012"/>
    </source>
</evidence>
<dbReference type="EMBL" id="FWXN01000014">
    <property type="protein sequence ID" value="SMC92753.1"/>
    <property type="molecule type" value="Genomic_DNA"/>
</dbReference>
<sequence length="301" mass="32915">MTEAPSRAPLPPALSTEEAAELAARHGLRTLSERPPLGRYLADIWQRRSFVWTLASAESYAKNEDNRLGQVWAVLNPLVLIASYYAIFGLLLRTDRGIDNFVGFLAIGVVMFTFTSSVITRGAKAITGNLSIVRALHFPRAILPISIMVTELLASIPAFLLLGALMLLTGETPDWEWLLFPVAILLQGLALLGCAFIGARLVNASRDLGNLIPVIVRLLRYASGVFFPVIHYAENLPATIATGVVYQPFALMLNLGRQALLTGPGNDVVLRDWLMMGGWALGLSAIGLVLFWWDEARYGRG</sequence>
<evidence type="ECO:0000256" key="1">
    <source>
        <dbReference type="ARBA" id="ARBA00004429"/>
    </source>
</evidence>
<name>A0A1L3MD23_9MICO</name>
<dbReference type="Pfam" id="PF01061">
    <property type="entry name" value="ABC2_membrane"/>
    <property type="match status" value="1"/>
</dbReference>
<evidence type="ECO:0000256" key="10">
    <source>
        <dbReference type="RuleBase" id="RU361157"/>
    </source>
</evidence>
<dbReference type="EMBL" id="CP013290">
    <property type="protein sequence ID" value="APH00311.1"/>
    <property type="molecule type" value="Genomic_DNA"/>
</dbReference>
<keyword evidence="5" id="KW-0997">Cell inner membrane</keyword>
<evidence type="ECO:0000256" key="8">
    <source>
        <dbReference type="ARBA" id="ARBA00023136"/>
    </source>
</evidence>
<evidence type="ECO:0000313" key="15">
    <source>
        <dbReference type="Proteomes" id="UP000182938"/>
    </source>
</evidence>
<dbReference type="PANTHER" id="PTHR30413">
    <property type="entry name" value="INNER MEMBRANE TRANSPORT PERMEASE"/>
    <property type="match status" value="1"/>
</dbReference>
<reference evidence="14 16" key="2">
    <citation type="submission" date="2017-04" db="EMBL/GenBank/DDBJ databases">
        <authorList>
            <person name="Afonso C.L."/>
            <person name="Miller P.J."/>
            <person name="Scott M.A."/>
            <person name="Spackman E."/>
            <person name="Goraichik I."/>
            <person name="Dimitrov K.M."/>
            <person name="Suarez D.L."/>
            <person name="Swayne D.E."/>
        </authorList>
    </citation>
    <scope>NUCLEOTIDE SEQUENCE [LARGE SCALE GENOMIC DNA]</scope>
    <source>
        <strain evidence="14 16">CGMCC 1.12511</strain>
    </source>
</reference>
<dbReference type="GO" id="GO:0015920">
    <property type="term" value="P:lipopolysaccharide transport"/>
    <property type="evidence" value="ECO:0007669"/>
    <property type="project" value="TreeGrafter"/>
</dbReference>
<accession>A0A1W2D5P4</accession>
<accession>A0A1L3MD23</accession>
<dbReference type="AlphaFoldDB" id="A0A1L3MD23"/>
<keyword evidence="3 10" id="KW-0813">Transport</keyword>
<protein>
    <recommendedName>
        <fullName evidence="10">Transport permease protein</fullName>
    </recommendedName>
</protein>
<evidence type="ECO:0000313" key="17">
    <source>
        <dbReference type="Proteomes" id="UP000593998"/>
    </source>
</evidence>
<dbReference type="RefSeq" id="WP_072623494.1">
    <property type="nucleotide sequence ID" value="NZ_CBDRLL010000011.1"/>
</dbReference>
<dbReference type="InterPro" id="IPR000412">
    <property type="entry name" value="ABC_2_transport"/>
</dbReference>
<dbReference type="Proteomes" id="UP000192634">
    <property type="component" value="Unassembled WGS sequence"/>
</dbReference>
<feature type="transmembrane region" description="Helical" evidence="10">
    <location>
        <begin position="141"/>
        <end position="165"/>
    </location>
</feature>
<evidence type="ECO:0000313" key="12">
    <source>
        <dbReference type="EMBL" id="APH00311.1"/>
    </source>
</evidence>
<evidence type="ECO:0000256" key="7">
    <source>
        <dbReference type="ARBA" id="ARBA00022989"/>
    </source>
</evidence>
<organism evidence="12 15">
    <name type="scientific">Janibacter indicus</name>
    <dbReference type="NCBI Taxonomy" id="857417"/>
    <lineage>
        <taxon>Bacteria</taxon>
        <taxon>Bacillati</taxon>
        <taxon>Actinomycetota</taxon>
        <taxon>Actinomycetes</taxon>
        <taxon>Micrococcales</taxon>
        <taxon>Intrasporangiaceae</taxon>
        <taxon>Janibacter</taxon>
    </lineage>
</organism>
<reference evidence="13 17" key="3">
    <citation type="submission" date="2020-10" db="EMBL/GenBank/DDBJ databases">
        <title>Janibacter indicus TT2 genome sequence.</title>
        <authorList>
            <person name="Lee K."/>
            <person name="Ganzorig M."/>
        </authorList>
    </citation>
    <scope>NUCLEOTIDE SEQUENCE [LARGE SCALE GENOMIC DNA]</scope>
    <source>
        <strain evidence="13 17">TT2</strain>
    </source>
</reference>
<dbReference type="KEGG" id="jte:ASJ30_01170"/>
<proteinExistence type="inferred from homology"/>
<evidence type="ECO:0000256" key="4">
    <source>
        <dbReference type="ARBA" id="ARBA00022475"/>
    </source>
</evidence>
<feature type="transmembrane region" description="Helical" evidence="10">
    <location>
        <begin position="177"/>
        <end position="199"/>
    </location>
</feature>
<keyword evidence="15" id="KW-1185">Reference proteome</keyword>
<dbReference type="Proteomes" id="UP000593998">
    <property type="component" value="Chromosome"/>
</dbReference>
<dbReference type="GO" id="GO:0043190">
    <property type="term" value="C:ATP-binding cassette (ABC) transporter complex"/>
    <property type="evidence" value="ECO:0007669"/>
    <property type="project" value="InterPro"/>
</dbReference>
<dbReference type="InterPro" id="IPR047817">
    <property type="entry name" value="ABC2_TM_bact-type"/>
</dbReference>
<dbReference type="InterPro" id="IPR013525">
    <property type="entry name" value="ABC2_TM"/>
</dbReference>
<feature type="transmembrane region" description="Helical" evidence="10">
    <location>
        <begin position="273"/>
        <end position="293"/>
    </location>
</feature>
<keyword evidence="6 10" id="KW-0812">Transmembrane</keyword>
<comment type="similarity">
    <text evidence="2 10">Belongs to the ABC-2 integral membrane protein family.</text>
</comment>